<evidence type="ECO:0000313" key="4">
    <source>
        <dbReference type="Proteomes" id="UP001190700"/>
    </source>
</evidence>
<gene>
    <name evidence="3" type="ORF">CYMTET_14135</name>
</gene>
<evidence type="ECO:0000256" key="2">
    <source>
        <dbReference type="SAM" id="SignalP"/>
    </source>
</evidence>
<protein>
    <submittedName>
        <fullName evidence="3">Uncharacterized protein</fullName>
    </submittedName>
</protein>
<sequence>MVAAAVVYDIALLVTLQAVPVGSVSLPQAVFSFPSGGNVLVQFTLSAENRLLLSGIGLHKAECKAYPQYANDHHTPKPYKSQASRDPLRQMSALNHTPGFVLVLGDRVELPPLRRTRVTSNMTVAEVDVTMLKNMLLNSRDPDSLFFHCQLHLYLNIGGALHISLEGSPFVLWVVCAAVTAWAAEGALTLRRSILFRMTESFRCEGRKGRDAKQDDRVLPDDRVLVDLNLGYDPARARTLIAESAYGAPGYLAHILSAAERFEVHFPRLDARASVRDPSSGSSGSLDLSITAEGFAVELLSVLNGSAASSTVPISAACQILTVNGRAESCVSAGAAAAARSVARARRGRALLEMDHTHESHPGLDMGSRIQRLLDHAMQGQGHAGRGLLHDGGGSSIADEMAALLTTLQPENVLKVGLMCDNLICDFGNAIAETNLNLFVSDHDLVLGLEMGEYLNMSVQAVAAEVTADDEVASAADERVYLLWDVARDGESVSRMEGRLTRSRQQDAATLHVEYWDANHAASVDAGGRAPLLDVYLSGSRASERWSELHSRQLEGDHMRLLARVNQSGEELVDVDMAMGVAVDPDNYWDLFMYAESLAVYEGRRHLEVSNCSAMLNAVDSEDEYAGRMDGVLTCTAQPGVDPSGGLWGTTTVPRRYTLSSEMRLTEVDIALASSSPPPFLPPPPCTPPPTQSPIAYPTDSMVPMISDSDSDSDSESDTDTDSDRLRF</sequence>
<evidence type="ECO:0000313" key="3">
    <source>
        <dbReference type="EMBL" id="KAK3277886.1"/>
    </source>
</evidence>
<feature type="signal peptide" evidence="2">
    <location>
        <begin position="1"/>
        <end position="18"/>
    </location>
</feature>
<dbReference type="Proteomes" id="UP001190700">
    <property type="component" value="Unassembled WGS sequence"/>
</dbReference>
<keyword evidence="2" id="KW-0732">Signal</keyword>
<evidence type="ECO:0000256" key="1">
    <source>
        <dbReference type="SAM" id="MobiDB-lite"/>
    </source>
</evidence>
<feature type="compositionally biased region" description="Acidic residues" evidence="1">
    <location>
        <begin position="709"/>
        <end position="721"/>
    </location>
</feature>
<proteinExistence type="predicted"/>
<dbReference type="EMBL" id="LGRX02005803">
    <property type="protein sequence ID" value="KAK3277886.1"/>
    <property type="molecule type" value="Genomic_DNA"/>
</dbReference>
<reference evidence="3 4" key="1">
    <citation type="journal article" date="2015" name="Genome Biol. Evol.">
        <title>Comparative Genomics of a Bacterivorous Green Alga Reveals Evolutionary Causalities and Consequences of Phago-Mixotrophic Mode of Nutrition.</title>
        <authorList>
            <person name="Burns J.A."/>
            <person name="Paasch A."/>
            <person name="Narechania A."/>
            <person name="Kim E."/>
        </authorList>
    </citation>
    <scope>NUCLEOTIDE SEQUENCE [LARGE SCALE GENOMIC DNA]</scope>
    <source>
        <strain evidence="3 4">PLY_AMNH</strain>
    </source>
</reference>
<accession>A0AAE0GGZ1</accession>
<feature type="compositionally biased region" description="Pro residues" evidence="1">
    <location>
        <begin position="676"/>
        <end position="692"/>
    </location>
</feature>
<feature type="region of interest" description="Disordered" evidence="1">
    <location>
        <begin position="674"/>
        <end position="728"/>
    </location>
</feature>
<organism evidence="3 4">
    <name type="scientific">Cymbomonas tetramitiformis</name>
    <dbReference type="NCBI Taxonomy" id="36881"/>
    <lineage>
        <taxon>Eukaryota</taxon>
        <taxon>Viridiplantae</taxon>
        <taxon>Chlorophyta</taxon>
        <taxon>Pyramimonadophyceae</taxon>
        <taxon>Pyramimonadales</taxon>
        <taxon>Pyramimonadaceae</taxon>
        <taxon>Cymbomonas</taxon>
    </lineage>
</organism>
<feature type="chain" id="PRO_5041921414" evidence="2">
    <location>
        <begin position="19"/>
        <end position="728"/>
    </location>
</feature>
<dbReference type="AlphaFoldDB" id="A0AAE0GGZ1"/>
<keyword evidence="4" id="KW-1185">Reference proteome</keyword>
<name>A0AAE0GGZ1_9CHLO</name>
<comment type="caution">
    <text evidence="3">The sequence shown here is derived from an EMBL/GenBank/DDBJ whole genome shotgun (WGS) entry which is preliminary data.</text>
</comment>